<evidence type="ECO:0000313" key="3">
    <source>
        <dbReference type="EMBL" id="ETO08046.1"/>
    </source>
</evidence>
<dbReference type="OrthoDB" id="261572at2759"/>
<keyword evidence="3" id="KW-0647">Proteasome</keyword>
<gene>
    <name evidence="3" type="ORF">RFI_29346</name>
</gene>
<protein>
    <submittedName>
        <fullName evidence="3">26S proteasome regulatory subunit rpn2</fullName>
    </submittedName>
</protein>
<dbReference type="PANTHER" id="PTHR10943:SF2">
    <property type="entry name" value="26S PROTEASOME NON-ATPASE REGULATORY SUBUNIT 1"/>
    <property type="match status" value="1"/>
</dbReference>
<reference evidence="3 4" key="1">
    <citation type="journal article" date="2013" name="Curr. Biol.">
        <title>The Genome of the Foraminiferan Reticulomyxa filosa.</title>
        <authorList>
            <person name="Glockner G."/>
            <person name="Hulsmann N."/>
            <person name="Schleicher M."/>
            <person name="Noegel A.A."/>
            <person name="Eichinger L."/>
            <person name="Gallinger C."/>
            <person name="Pawlowski J."/>
            <person name="Sierra R."/>
            <person name="Euteneuer U."/>
            <person name="Pillet L."/>
            <person name="Moustafa A."/>
            <person name="Platzer M."/>
            <person name="Groth M."/>
            <person name="Szafranski K."/>
            <person name="Schliwa M."/>
        </authorList>
    </citation>
    <scope>NUCLEOTIDE SEQUENCE [LARGE SCALE GENOMIC DNA]</scope>
</reference>
<dbReference type="GO" id="GO:0043161">
    <property type="term" value="P:proteasome-mediated ubiquitin-dependent protein catabolic process"/>
    <property type="evidence" value="ECO:0007669"/>
    <property type="project" value="TreeGrafter"/>
</dbReference>
<dbReference type="GO" id="GO:0008540">
    <property type="term" value="C:proteasome regulatory particle, base subcomplex"/>
    <property type="evidence" value="ECO:0007669"/>
    <property type="project" value="TreeGrafter"/>
</dbReference>
<feature type="non-terminal residue" evidence="3">
    <location>
        <position position="1"/>
    </location>
</feature>
<dbReference type="GO" id="GO:0034515">
    <property type="term" value="C:proteasome storage granule"/>
    <property type="evidence" value="ECO:0007669"/>
    <property type="project" value="TreeGrafter"/>
</dbReference>
<sequence length="177" mass="20797">TDFPKCFLSSLFVIYLFQKKNNNNNDNNNKIKSEELSEKTNEPYAKSASLLASKVFFHMQSYEDALHHALSAGEQFQIDEHSEYVQKLTEQCIDSYRFYAQVQYAFDKVFFFCKKKKRRVTTTEPTKIDRRLIEIVERMLNYCYQVGDSKHALGIALELRRMDHILKAIHSSSCPFL</sequence>
<dbReference type="EMBL" id="ASPP01025413">
    <property type="protein sequence ID" value="ETO08046.1"/>
    <property type="molecule type" value="Genomic_DNA"/>
</dbReference>
<accession>X6M323</accession>
<evidence type="ECO:0000313" key="4">
    <source>
        <dbReference type="Proteomes" id="UP000023152"/>
    </source>
</evidence>
<evidence type="ECO:0000259" key="2">
    <source>
        <dbReference type="Pfam" id="PF21505"/>
    </source>
</evidence>
<evidence type="ECO:0000256" key="1">
    <source>
        <dbReference type="ARBA" id="ARBA00022737"/>
    </source>
</evidence>
<dbReference type="AlphaFoldDB" id="X6M323"/>
<organism evidence="3 4">
    <name type="scientific">Reticulomyxa filosa</name>
    <dbReference type="NCBI Taxonomy" id="46433"/>
    <lineage>
        <taxon>Eukaryota</taxon>
        <taxon>Sar</taxon>
        <taxon>Rhizaria</taxon>
        <taxon>Retaria</taxon>
        <taxon>Foraminifera</taxon>
        <taxon>Monothalamids</taxon>
        <taxon>Reticulomyxidae</taxon>
        <taxon>Reticulomyxa</taxon>
    </lineage>
</organism>
<dbReference type="Proteomes" id="UP000023152">
    <property type="component" value="Unassembled WGS sequence"/>
</dbReference>
<dbReference type="PANTHER" id="PTHR10943">
    <property type="entry name" value="26S PROTEASOME NON-ATPASE REGULATORY SUBUNIT"/>
    <property type="match status" value="1"/>
</dbReference>
<dbReference type="Pfam" id="PF21505">
    <property type="entry name" value="RPN2_N"/>
    <property type="match status" value="1"/>
</dbReference>
<proteinExistence type="predicted"/>
<name>X6M323_RETFI</name>
<dbReference type="GO" id="GO:0005634">
    <property type="term" value="C:nucleus"/>
    <property type="evidence" value="ECO:0007669"/>
    <property type="project" value="TreeGrafter"/>
</dbReference>
<dbReference type="InterPro" id="IPR048570">
    <property type="entry name" value="PSMD1_RPN2_N"/>
</dbReference>
<keyword evidence="1" id="KW-0677">Repeat</keyword>
<feature type="domain" description="26S proteasome non-ATPase regulatory subunit 1/RPN2 N-terminal" evidence="2">
    <location>
        <begin position="32"/>
        <end position="172"/>
    </location>
</feature>
<keyword evidence="4" id="KW-1185">Reference proteome</keyword>
<comment type="caution">
    <text evidence="3">The sequence shown here is derived from an EMBL/GenBank/DDBJ whole genome shotgun (WGS) entry which is preliminary data.</text>
</comment>